<dbReference type="InterPro" id="IPR032871">
    <property type="entry name" value="AHH_dom_containing"/>
</dbReference>
<evidence type="ECO:0000313" key="2">
    <source>
        <dbReference type="EMBL" id="VAW90335.1"/>
    </source>
</evidence>
<name>A0A3B0ZAA5_9ZZZZ</name>
<evidence type="ECO:0000256" key="1">
    <source>
        <dbReference type="SAM" id="MobiDB-lite"/>
    </source>
</evidence>
<sequence>MVSELLEKIQIHLDSPDSEDCPFCPGKVIEHKWKTVKGEKNDPGILRSAMNDPTRCSFAHQTGAKPKDSVYPNQEEDDVDPSPSPIYTHVIHGDYSNQAHHCISGNEIMKGHAIEKIIANEGGDYKGETGYTINNAANGVYLPSYPERYSGTEDEKYELVKLAMAAGKGQTHIGGHSGHEHAAGQDYPSAIKEELTALKTRILNKSGECPFCVEDDGTPKKPFIPPYKVNQWLDNLSKDIQSDLTGQVVDWPYFISKYAKRYYIEAMANIPDPTDDLLT</sequence>
<gene>
    <name evidence="2" type="ORF">MNBD_GAMMA17-1024</name>
</gene>
<protein>
    <submittedName>
        <fullName evidence="2">Uncharacterized protein</fullName>
    </submittedName>
</protein>
<accession>A0A3B0ZAA5</accession>
<proteinExistence type="predicted"/>
<dbReference type="EMBL" id="UOFQ01000182">
    <property type="protein sequence ID" value="VAW90335.1"/>
    <property type="molecule type" value="Genomic_DNA"/>
</dbReference>
<dbReference type="AlphaFoldDB" id="A0A3B0ZAA5"/>
<feature type="region of interest" description="Disordered" evidence="1">
    <location>
        <begin position="56"/>
        <end position="81"/>
    </location>
</feature>
<dbReference type="Pfam" id="PF14412">
    <property type="entry name" value="AHH"/>
    <property type="match status" value="1"/>
</dbReference>
<reference evidence="2" key="1">
    <citation type="submission" date="2018-06" db="EMBL/GenBank/DDBJ databases">
        <authorList>
            <person name="Zhirakovskaya E."/>
        </authorList>
    </citation>
    <scope>NUCLEOTIDE SEQUENCE</scope>
</reference>
<organism evidence="2">
    <name type="scientific">hydrothermal vent metagenome</name>
    <dbReference type="NCBI Taxonomy" id="652676"/>
    <lineage>
        <taxon>unclassified sequences</taxon>
        <taxon>metagenomes</taxon>
        <taxon>ecological metagenomes</taxon>
    </lineage>
</organism>